<dbReference type="GO" id="GO:0016020">
    <property type="term" value="C:membrane"/>
    <property type="evidence" value="ECO:0007669"/>
    <property type="project" value="InterPro"/>
</dbReference>
<feature type="signal peptide" evidence="1">
    <location>
        <begin position="1"/>
        <end position="21"/>
    </location>
</feature>
<gene>
    <name evidence="2" type="ORF">SGLAD_v1c00750</name>
</gene>
<dbReference type="Pfam" id="PF05215">
    <property type="entry name" value="Spiralin"/>
    <property type="match status" value="1"/>
</dbReference>
<accession>A0A4P7AHW1</accession>
<dbReference type="InterPro" id="IPR007880">
    <property type="entry name" value="Spiralin"/>
</dbReference>
<evidence type="ECO:0000313" key="2">
    <source>
        <dbReference type="EMBL" id="QBQ07276.1"/>
    </source>
</evidence>
<dbReference type="OrthoDB" id="388967at2"/>
<protein>
    <recommendedName>
        <fullName evidence="4">Spiralin-like protein</fullName>
    </recommendedName>
</protein>
<keyword evidence="3" id="KW-1185">Reference proteome</keyword>
<feature type="chain" id="PRO_5020377290" description="Spiralin-like protein" evidence="1">
    <location>
        <begin position="22"/>
        <end position="279"/>
    </location>
</feature>
<evidence type="ECO:0000313" key="3">
    <source>
        <dbReference type="Proteomes" id="UP000294309"/>
    </source>
</evidence>
<dbReference type="KEGG" id="sgq:SGLAD_v1c00750"/>
<keyword evidence="1" id="KW-0732">Signal</keyword>
<organism evidence="2 3">
    <name type="scientific">Spiroplasma gladiatoris</name>
    <dbReference type="NCBI Taxonomy" id="2143"/>
    <lineage>
        <taxon>Bacteria</taxon>
        <taxon>Bacillati</taxon>
        <taxon>Mycoplasmatota</taxon>
        <taxon>Mollicutes</taxon>
        <taxon>Entomoplasmatales</taxon>
        <taxon>Spiroplasmataceae</taxon>
        <taxon>Spiroplasma</taxon>
    </lineage>
</organism>
<proteinExistence type="predicted"/>
<dbReference type="EMBL" id="CP038013">
    <property type="protein sequence ID" value="QBQ07276.1"/>
    <property type="molecule type" value="Genomic_DNA"/>
</dbReference>
<evidence type="ECO:0000256" key="1">
    <source>
        <dbReference type="SAM" id="SignalP"/>
    </source>
</evidence>
<dbReference type="AlphaFoldDB" id="A0A4P7AHW1"/>
<reference evidence="2 3" key="1">
    <citation type="submission" date="2019-03" db="EMBL/GenBank/DDBJ databases">
        <title>Complete genome sequence of Spiroplasma gladiatoris TG-1 (DSM 22552).</title>
        <authorList>
            <person name="Lin Y.-C."/>
            <person name="Chou L."/>
            <person name="Kuo C.-H."/>
        </authorList>
    </citation>
    <scope>NUCLEOTIDE SEQUENCE [LARGE SCALE GENOMIC DNA]</scope>
    <source>
        <strain evidence="2 3">TG-1</strain>
    </source>
</reference>
<name>A0A4P7AHW1_9MOLU</name>
<dbReference type="PROSITE" id="PS51257">
    <property type="entry name" value="PROKAR_LIPOPROTEIN"/>
    <property type="match status" value="1"/>
</dbReference>
<dbReference type="RefSeq" id="WP_134297078.1">
    <property type="nucleotide sequence ID" value="NZ_CP038013.1"/>
</dbReference>
<evidence type="ECO:0008006" key="4">
    <source>
        <dbReference type="Google" id="ProtNLM"/>
    </source>
</evidence>
<dbReference type="Proteomes" id="UP000294309">
    <property type="component" value="Chromosome"/>
</dbReference>
<sequence length="279" mass="28212">MKKLLSLLGAMGMLASTGAVASTVVSCKASTADLSTIKGDDLKLKPTANTEAAAKTAVIAQIKAKLSKTVVEKTDITFSDYKDATSAAAGSIKVTAVSSSKNVKGSATFSLAFSEAPAKAELSTVIKVVELGDITIAASDGKPTADEILVGVKAKNTEAKDLTVSDFAASEITTSGATLTGAGDKYQGTVKVTFSKKAASKAELSTVIKVVELGNITIAASDGKPNADEILVGVKAKNTEAKDLTVSDFAASEITTSGATLTGAGDKYQGTVKVTFSKG</sequence>